<accession>A0A1E3NKQ1</accession>
<dbReference type="InterPro" id="IPR004087">
    <property type="entry name" value="KH_dom"/>
</dbReference>
<name>A0A1E3NKQ1_9ASCO</name>
<feature type="domain" description="K Homology" evidence="2">
    <location>
        <begin position="36"/>
        <end position="121"/>
    </location>
</feature>
<dbReference type="GO" id="GO:0003723">
    <property type="term" value="F:RNA binding"/>
    <property type="evidence" value="ECO:0007669"/>
    <property type="project" value="UniProtKB-UniRule"/>
</dbReference>
<evidence type="ECO:0000259" key="2">
    <source>
        <dbReference type="SMART" id="SM00322"/>
    </source>
</evidence>
<dbReference type="SUPFAM" id="SSF54791">
    <property type="entry name" value="Eukaryotic type KH-domain (KH-domain type I)"/>
    <property type="match status" value="1"/>
</dbReference>
<evidence type="ECO:0000313" key="3">
    <source>
        <dbReference type="EMBL" id="ODQ46700.1"/>
    </source>
</evidence>
<sequence length="132" mass="14949">MRPPDSSSVVPYDVEFWHRRQDPLPLAAVSTEIKPAVLHKKLVLPSQAVTFMIGKRGKSIEQIRQQTSAVIKIHETGPTSTDMALEQTQLFGSSHSLQLVSIHGSQSDVDHTQLLIEEKLRLWKKQQLLLYQ</sequence>
<dbReference type="RefSeq" id="XP_019017813.1">
    <property type="nucleotide sequence ID" value="XM_019163330.1"/>
</dbReference>
<dbReference type="Pfam" id="PF00013">
    <property type="entry name" value="KH_1"/>
    <property type="match status" value="1"/>
</dbReference>
<protein>
    <recommendedName>
        <fullName evidence="2">K Homology domain-containing protein</fullName>
    </recommendedName>
</protein>
<dbReference type="InterPro" id="IPR036612">
    <property type="entry name" value="KH_dom_type_1_sf"/>
</dbReference>
<dbReference type="InterPro" id="IPR004088">
    <property type="entry name" value="KH_dom_type_1"/>
</dbReference>
<evidence type="ECO:0000313" key="4">
    <source>
        <dbReference type="Proteomes" id="UP000094455"/>
    </source>
</evidence>
<gene>
    <name evidence="3" type="ORF">PICMEDRAFT_58946</name>
</gene>
<dbReference type="SMART" id="SM00322">
    <property type="entry name" value="KH"/>
    <property type="match status" value="1"/>
</dbReference>
<dbReference type="Gene3D" id="3.30.1370.10">
    <property type="entry name" value="K Homology domain, type 1"/>
    <property type="match status" value="1"/>
</dbReference>
<evidence type="ECO:0000256" key="1">
    <source>
        <dbReference type="PROSITE-ProRule" id="PRU00117"/>
    </source>
</evidence>
<dbReference type="GeneID" id="30180017"/>
<dbReference type="EMBL" id="KV454003">
    <property type="protein sequence ID" value="ODQ46700.1"/>
    <property type="molecule type" value="Genomic_DNA"/>
</dbReference>
<dbReference type="Proteomes" id="UP000094455">
    <property type="component" value="Unassembled WGS sequence"/>
</dbReference>
<dbReference type="AlphaFoldDB" id="A0A1E3NKQ1"/>
<reference evidence="3 4" key="1">
    <citation type="journal article" date="2016" name="Proc. Natl. Acad. Sci. U.S.A.">
        <title>Comparative genomics of biotechnologically important yeasts.</title>
        <authorList>
            <person name="Riley R."/>
            <person name="Haridas S."/>
            <person name="Wolfe K.H."/>
            <person name="Lopes M.R."/>
            <person name="Hittinger C.T."/>
            <person name="Goeker M."/>
            <person name="Salamov A.A."/>
            <person name="Wisecaver J.H."/>
            <person name="Long T.M."/>
            <person name="Calvey C.H."/>
            <person name="Aerts A.L."/>
            <person name="Barry K.W."/>
            <person name="Choi C."/>
            <person name="Clum A."/>
            <person name="Coughlan A.Y."/>
            <person name="Deshpande S."/>
            <person name="Douglass A.P."/>
            <person name="Hanson S.J."/>
            <person name="Klenk H.-P."/>
            <person name="LaButti K.M."/>
            <person name="Lapidus A."/>
            <person name="Lindquist E.A."/>
            <person name="Lipzen A.M."/>
            <person name="Meier-Kolthoff J.P."/>
            <person name="Ohm R.A."/>
            <person name="Otillar R.P."/>
            <person name="Pangilinan J.L."/>
            <person name="Peng Y."/>
            <person name="Rokas A."/>
            <person name="Rosa C.A."/>
            <person name="Scheuner C."/>
            <person name="Sibirny A.A."/>
            <person name="Slot J.C."/>
            <person name="Stielow J.B."/>
            <person name="Sun H."/>
            <person name="Kurtzman C.P."/>
            <person name="Blackwell M."/>
            <person name="Grigoriev I.V."/>
            <person name="Jeffries T.W."/>
        </authorList>
    </citation>
    <scope>NUCLEOTIDE SEQUENCE [LARGE SCALE GENOMIC DNA]</scope>
    <source>
        <strain evidence="3 4">NRRL Y-2026</strain>
    </source>
</reference>
<dbReference type="PROSITE" id="PS50084">
    <property type="entry name" value="KH_TYPE_1"/>
    <property type="match status" value="1"/>
</dbReference>
<dbReference type="OrthoDB" id="10027144at2759"/>
<proteinExistence type="predicted"/>
<keyword evidence="1" id="KW-0694">RNA-binding</keyword>
<keyword evidence="4" id="KW-1185">Reference proteome</keyword>
<organism evidence="3 4">
    <name type="scientific">Pichia membranifaciens NRRL Y-2026</name>
    <dbReference type="NCBI Taxonomy" id="763406"/>
    <lineage>
        <taxon>Eukaryota</taxon>
        <taxon>Fungi</taxon>
        <taxon>Dikarya</taxon>
        <taxon>Ascomycota</taxon>
        <taxon>Saccharomycotina</taxon>
        <taxon>Pichiomycetes</taxon>
        <taxon>Pichiales</taxon>
        <taxon>Pichiaceae</taxon>
        <taxon>Pichia</taxon>
    </lineage>
</organism>